<sequence>MTKPQQYARRLSSGSACETCRRRKTKCDGGQPCAFCSSNGIKCSHRLKPKKKMFTVMELELAYRPYPKYGSQGSTLSFNKDLKFTPFSSTVPSITGMHFF</sequence>
<dbReference type="PROSITE" id="PS00463">
    <property type="entry name" value="ZN2_CY6_FUNGAL_1"/>
    <property type="match status" value="1"/>
</dbReference>
<dbReference type="PROSITE" id="PS50048">
    <property type="entry name" value="ZN2_CY6_FUNGAL_2"/>
    <property type="match status" value="1"/>
</dbReference>
<dbReference type="SUPFAM" id="SSF57701">
    <property type="entry name" value="Zn2/Cys6 DNA-binding domain"/>
    <property type="match status" value="1"/>
</dbReference>
<dbReference type="Proteomes" id="UP000603453">
    <property type="component" value="Unassembled WGS sequence"/>
</dbReference>
<evidence type="ECO:0000313" key="2">
    <source>
        <dbReference type="EMBL" id="KAG2203394.1"/>
    </source>
</evidence>
<keyword evidence="3" id="KW-1185">Reference proteome</keyword>
<comment type="caution">
    <text evidence="2">The sequence shown here is derived from an EMBL/GenBank/DDBJ whole genome shotgun (WGS) entry which is preliminary data.</text>
</comment>
<dbReference type="InterPro" id="IPR001138">
    <property type="entry name" value="Zn2Cys6_DnaBD"/>
</dbReference>
<protein>
    <recommendedName>
        <fullName evidence="1">Zn(2)-C6 fungal-type domain-containing protein</fullName>
    </recommendedName>
</protein>
<dbReference type="Gene3D" id="4.10.240.10">
    <property type="entry name" value="Zn(2)-C6 fungal-type DNA-binding domain"/>
    <property type="match status" value="1"/>
</dbReference>
<dbReference type="GO" id="GO:0008270">
    <property type="term" value="F:zinc ion binding"/>
    <property type="evidence" value="ECO:0007669"/>
    <property type="project" value="InterPro"/>
</dbReference>
<dbReference type="OrthoDB" id="2123952at2759"/>
<feature type="domain" description="Zn(2)-C6 fungal-type" evidence="1">
    <location>
        <begin position="16"/>
        <end position="45"/>
    </location>
</feature>
<dbReference type="AlphaFoldDB" id="A0A8H7V6T7"/>
<dbReference type="CDD" id="cd00067">
    <property type="entry name" value="GAL4"/>
    <property type="match status" value="1"/>
</dbReference>
<dbReference type="EMBL" id="JAEPRD010000052">
    <property type="protein sequence ID" value="KAG2203394.1"/>
    <property type="molecule type" value="Genomic_DNA"/>
</dbReference>
<gene>
    <name evidence="2" type="ORF">INT47_010092</name>
</gene>
<accession>A0A8H7V6T7</accession>
<proteinExistence type="predicted"/>
<dbReference type="InterPro" id="IPR036864">
    <property type="entry name" value="Zn2-C6_fun-type_DNA-bd_sf"/>
</dbReference>
<evidence type="ECO:0000259" key="1">
    <source>
        <dbReference type="PROSITE" id="PS50048"/>
    </source>
</evidence>
<organism evidence="2 3">
    <name type="scientific">Mucor saturninus</name>
    <dbReference type="NCBI Taxonomy" id="64648"/>
    <lineage>
        <taxon>Eukaryota</taxon>
        <taxon>Fungi</taxon>
        <taxon>Fungi incertae sedis</taxon>
        <taxon>Mucoromycota</taxon>
        <taxon>Mucoromycotina</taxon>
        <taxon>Mucoromycetes</taxon>
        <taxon>Mucorales</taxon>
        <taxon>Mucorineae</taxon>
        <taxon>Mucoraceae</taxon>
        <taxon>Mucor</taxon>
    </lineage>
</organism>
<reference evidence="2" key="1">
    <citation type="submission" date="2020-12" db="EMBL/GenBank/DDBJ databases">
        <title>Metabolic potential, ecology and presence of endohyphal bacteria is reflected in genomic diversity of Mucoromycotina.</title>
        <authorList>
            <person name="Muszewska A."/>
            <person name="Okrasinska A."/>
            <person name="Steczkiewicz K."/>
            <person name="Drgas O."/>
            <person name="Orlowska M."/>
            <person name="Perlinska-Lenart U."/>
            <person name="Aleksandrzak-Piekarczyk T."/>
            <person name="Szatraj K."/>
            <person name="Zielenkiewicz U."/>
            <person name="Pilsyk S."/>
            <person name="Malc E."/>
            <person name="Mieczkowski P."/>
            <person name="Kruszewska J.S."/>
            <person name="Biernat P."/>
            <person name="Pawlowska J."/>
        </authorList>
    </citation>
    <scope>NUCLEOTIDE SEQUENCE</scope>
    <source>
        <strain evidence="2">WA0000017839</strain>
    </source>
</reference>
<evidence type="ECO:0000313" key="3">
    <source>
        <dbReference type="Proteomes" id="UP000603453"/>
    </source>
</evidence>
<dbReference type="Pfam" id="PF00172">
    <property type="entry name" value="Zn_clus"/>
    <property type="match status" value="1"/>
</dbReference>
<name>A0A8H7V6T7_9FUNG</name>
<dbReference type="SMART" id="SM00066">
    <property type="entry name" value="GAL4"/>
    <property type="match status" value="1"/>
</dbReference>
<dbReference type="GO" id="GO:0000981">
    <property type="term" value="F:DNA-binding transcription factor activity, RNA polymerase II-specific"/>
    <property type="evidence" value="ECO:0007669"/>
    <property type="project" value="InterPro"/>
</dbReference>